<keyword evidence="3" id="KW-0731">Sigma factor</keyword>
<dbReference type="SUPFAM" id="SSF88946">
    <property type="entry name" value="Sigma2 domain of RNA polymerase sigma factors"/>
    <property type="match status" value="1"/>
</dbReference>
<dbReference type="Pfam" id="PF04542">
    <property type="entry name" value="Sigma70_r2"/>
    <property type="match status" value="1"/>
</dbReference>
<dbReference type="OrthoDB" id="9150024at2"/>
<dbReference type="AlphaFoldDB" id="A0A2Z4IJV0"/>
<dbReference type="GO" id="GO:0006352">
    <property type="term" value="P:DNA-templated transcription initiation"/>
    <property type="evidence" value="ECO:0007669"/>
    <property type="project" value="InterPro"/>
</dbReference>
<dbReference type="InterPro" id="IPR039425">
    <property type="entry name" value="RNA_pol_sigma-70-like"/>
</dbReference>
<evidence type="ECO:0000259" key="6">
    <source>
        <dbReference type="Pfam" id="PF08281"/>
    </source>
</evidence>
<dbReference type="GO" id="GO:0016987">
    <property type="term" value="F:sigma factor activity"/>
    <property type="evidence" value="ECO:0007669"/>
    <property type="project" value="UniProtKB-KW"/>
</dbReference>
<evidence type="ECO:0000256" key="4">
    <source>
        <dbReference type="ARBA" id="ARBA00023163"/>
    </source>
</evidence>
<dbReference type="KEGG" id="est:DN752_12100"/>
<gene>
    <name evidence="7" type="ORF">DN752_12100</name>
</gene>
<comment type="similarity">
    <text evidence="1">Belongs to the sigma-70 factor family. ECF subfamily.</text>
</comment>
<dbReference type="PANTHER" id="PTHR43133:SF46">
    <property type="entry name" value="RNA POLYMERASE SIGMA-70 FACTOR ECF SUBFAMILY"/>
    <property type="match status" value="1"/>
</dbReference>
<dbReference type="NCBIfam" id="TIGR02937">
    <property type="entry name" value="sigma70-ECF"/>
    <property type="match status" value="1"/>
</dbReference>
<sequence>MGSEETMLNQNPEAMNYEGLNDKQLWKLISADDRKAFGYSFNLYSKDLFRYGQKFTTARQVVEDVIQDVFLDLWNKRKTTSIDQSIKFYLFTAFRREIIRKLSRLRVQEPMDYFASGHMMEDSYLEGVIAQQGEIESNQKLYRAIRNLSERQREAVYLRYFANLTYKEISGMMGISVEALYNLIFKSIKVLKASMRERVQFQTK</sequence>
<dbReference type="Gene3D" id="1.10.1740.10">
    <property type="match status" value="1"/>
</dbReference>
<dbReference type="CDD" id="cd06171">
    <property type="entry name" value="Sigma70_r4"/>
    <property type="match status" value="1"/>
</dbReference>
<dbReference type="InterPro" id="IPR007627">
    <property type="entry name" value="RNA_pol_sigma70_r2"/>
</dbReference>
<dbReference type="SUPFAM" id="SSF88659">
    <property type="entry name" value="Sigma3 and sigma4 domains of RNA polymerase sigma factors"/>
    <property type="match status" value="1"/>
</dbReference>
<proteinExistence type="inferred from homology"/>
<evidence type="ECO:0000256" key="3">
    <source>
        <dbReference type="ARBA" id="ARBA00023082"/>
    </source>
</evidence>
<evidence type="ECO:0000256" key="1">
    <source>
        <dbReference type="ARBA" id="ARBA00010641"/>
    </source>
</evidence>
<dbReference type="Proteomes" id="UP000248688">
    <property type="component" value="Chromosome"/>
</dbReference>
<dbReference type="Gene3D" id="1.10.10.10">
    <property type="entry name" value="Winged helix-like DNA-binding domain superfamily/Winged helix DNA-binding domain"/>
    <property type="match status" value="1"/>
</dbReference>
<evidence type="ECO:0000259" key="5">
    <source>
        <dbReference type="Pfam" id="PF04542"/>
    </source>
</evidence>
<dbReference type="InterPro" id="IPR013324">
    <property type="entry name" value="RNA_pol_sigma_r3/r4-like"/>
</dbReference>
<dbReference type="InterPro" id="IPR014284">
    <property type="entry name" value="RNA_pol_sigma-70_dom"/>
</dbReference>
<protein>
    <submittedName>
        <fullName evidence="7">Sigma-70 family RNA polymerase sigma factor</fullName>
    </submittedName>
</protein>
<keyword evidence="4" id="KW-0804">Transcription</keyword>
<dbReference type="EMBL" id="CP030041">
    <property type="protein sequence ID" value="AWW30808.1"/>
    <property type="molecule type" value="Genomic_DNA"/>
</dbReference>
<dbReference type="InterPro" id="IPR013249">
    <property type="entry name" value="RNA_pol_sigma70_r4_t2"/>
</dbReference>
<evidence type="ECO:0000313" key="8">
    <source>
        <dbReference type="Proteomes" id="UP000248688"/>
    </source>
</evidence>
<dbReference type="Pfam" id="PF08281">
    <property type="entry name" value="Sigma70_r4_2"/>
    <property type="match status" value="1"/>
</dbReference>
<name>A0A2Z4IJV0_9BACT</name>
<evidence type="ECO:0000313" key="7">
    <source>
        <dbReference type="EMBL" id="AWW30808.1"/>
    </source>
</evidence>
<accession>A0A2Z4IJV0</accession>
<reference evidence="7 8" key="1">
    <citation type="submission" date="2018-06" db="EMBL/GenBank/DDBJ databases">
        <title>Echinicola strongylocentroti sp. nov., isolated from a sea urchin Strongylocentrotus intermedius.</title>
        <authorList>
            <person name="Bae S.S."/>
        </authorList>
    </citation>
    <scope>NUCLEOTIDE SEQUENCE [LARGE SCALE GENOMIC DNA]</scope>
    <source>
        <strain evidence="7 8">MEBiC08714</strain>
    </source>
</reference>
<organism evidence="7 8">
    <name type="scientific">Echinicola strongylocentroti</name>
    <dbReference type="NCBI Taxonomy" id="1795355"/>
    <lineage>
        <taxon>Bacteria</taxon>
        <taxon>Pseudomonadati</taxon>
        <taxon>Bacteroidota</taxon>
        <taxon>Cytophagia</taxon>
        <taxon>Cytophagales</taxon>
        <taxon>Cyclobacteriaceae</taxon>
        <taxon>Echinicola</taxon>
    </lineage>
</organism>
<keyword evidence="2" id="KW-0805">Transcription regulation</keyword>
<feature type="domain" description="RNA polymerase sigma-70 region 2" evidence="5">
    <location>
        <begin position="43"/>
        <end position="105"/>
    </location>
</feature>
<dbReference type="GO" id="GO:0003677">
    <property type="term" value="F:DNA binding"/>
    <property type="evidence" value="ECO:0007669"/>
    <property type="project" value="InterPro"/>
</dbReference>
<feature type="domain" description="RNA polymerase sigma factor 70 region 4 type 2" evidence="6">
    <location>
        <begin position="139"/>
        <end position="189"/>
    </location>
</feature>
<dbReference type="InterPro" id="IPR013325">
    <property type="entry name" value="RNA_pol_sigma_r2"/>
</dbReference>
<keyword evidence="8" id="KW-1185">Reference proteome</keyword>
<evidence type="ECO:0000256" key="2">
    <source>
        <dbReference type="ARBA" id="ARBA00023015"/>
    </source>
</evidence>
<dbReference type="InterPro" id="IPR036388">
    <property type="entry name" value="WH-like_DNA-bd_sf"/>
</dbReference>
<dbReference type="PANTHER" id="PTHR43133">
    <property type="entry name" value="RNA POLYMERASE ECF-TYPE SIGMA FACTO"/>
    <property type="match status" value="1"/>
</dbReference>